<protein>
    <recommendedName>
        <fullName evidence="8">Bifunctional uridylyltransferase/uridylyl-removing enzyme</fullName>
        <shortName evidence="8">UTase/UR</shortName>
    </recommendedName>
    <alternativeName>
        <fullName evidence="8">Bifunctional [protein-PII] modification enzyme</fullName>
    </alternativeName>
    <alternativeName>
        <fullName evidence="8">Bifunctional nitrogen sensor protein</fullName>
    </alternativeName>
    <domain>
        <recommendedName>
            <fullName evidence="8">[Protein-PII] uridylyltransferase</fullName>
            <shortName evidence="8">PII uridylyltransferase</shortName>
            <shortName evidence="8">UTase</shortName>
            <ecNumber evidence="8">2.7.7.59</ecNumber>
        </recommendedName>
    </domain>
    <domain>
        <recommendedName>
            <fullName evidence="8">[Protein-PII]-UMP uridylyl-removing enzyme</fullName>
            <shortName evidence="8">UR</shortName>
            <ecNumber evidence="8">3.1.4.-</ecNumber>
        </recommendedName>
    </domain>
</protein>
<dbReference type="PROSITE" id="PS51831">
    <property type="entry name" value="HD"/>
    <property type="match status" value="1"/>
</dbReference>
<dbReference type="SUPFAM" id="SSF109604">
    <property type="entry name" value="HD-domain/PDEase-like"/>
    <property type="match status" value="1"/>
</dbReference>
<comment type="catalytic activity">
    <reaction evidence="8">
        <text>[protein-PII]-L-tyrosine + UTP = [protein-PII]-uridylyl-L-tyrosine + diphosphate</text>
        <dbReference type="Rhea" id="RHEA:13673"/>
        <dbReference type="Rhea" id="RHEA-COMP:12147"/>
        <dbReference type="Rhea" id="RHEA-COMP:12148"/>
        <dbReference type="ChEBI" id="CHEBI:33019"/>
        <dbReference type="ChEBI" id="CHEBI:46398"/>
        <dbReference type="ChEBI" id="CHEBI:46858"/>
        <dbReference type="ChEBI" id="CHEBI:90602"/>
        <dbReference type="EC" id="2.7.7.59"/>
    </reaction>
</comment>
<dbReference type="InterPro" id="IPR010043">
    <property type="entry name" value="UTase/UR"/>
</dbReference>
<dbReference type="PANTHER" id="PTHR47320">
    <property type="entry name" value="BIFUNCTIONAL URIDYLYLTRANSFERASE/URIDYLYL-REMOVING ENZYME"/>
    <property type="match status" value="1"/>
</dbReference>
<dbReference type="PANTHER" id="PTHR47320:SF1">
    <property type="entry name" value="BIFUNCTIONAL URIDYLYLTRANSFERASE_URIDYLYL-REMOVING ENZYME"/>
    <property type="match status" value="1"/>
</dbReference>
<evidence type="ECO:0000256" key="2">
    <source>
        <dbReference type="ARBA" id="ARBA00022695"/>
    </source>
</evidence>
<dbReference type="Pfam" id="PF01909">
    <property type="entry name" value="NTP_transf_2"/>
    <property type="match status" value="1"/>
</dbReference>
<dbReference type="InterPro" id="IPR045865">
    <property type="entry name" value="ACT-like_dom_sf"/>
</dbReference>
<dbReference type="InterPro" id="IPR002934">
    <property type="entry name" value="Polymerase_NTP_transf_dom"/>
</dbReference>
<evidence type="ECO:0000313" key="11">
    <source>
        <dbReference type="EMBL" id="MEL7558143.1"/>
    </source>
</evidence>
<organism evidence="11 12">
    <name type="scientific">Stutzerimonas chloritidismutans</name>
    <name type="common">Pseudomonas chloritidismutans</name>
    <dbReference type="NCBI Taxonomy" id="203192"/>
    <lineage>
        <taxon>Bacteria</taxon>
        <taxon>Pseudomonadati</taxon>
        <taxon>Pseudomonadota</taxon>
        <taxon>Gammaproteobacteria</taxon>
        <taxon>Pseudomonadales</taxon>
        <taxon>Pseudomonadaceae</taxon>
        <taxon>Stutzerimonas</taxon>
    </lineage>
</organism>
<dbReference type="InterPro" id="IPR003607">
    <property type="entry name" value="HD/PDEase_dom"/>
</dbReference>
<dbReference type="Pfam" id="PF08335">
    <property type="entry name" value="GlnD_UR_UTase"/>
    <property type="match status" value="1"/>
</dbReference>
<dbReference type="GO" id="GO:0008773">
    <property type="term" value="F:[protein-PII] uridylyltransferase activity"/>
    <property type="evidence" value="ECO:0007669"/>
    <property type="project" value="UniProtKB-EC"/>
</dbReference>
<comment type="catalytic activity">
    <reaction evidence="7">
        <text>guanosine 3',5'-bis(diphosphate) + H2O = GDP + diphosphate + H(+)</text>
        <dbReference type="Rhea" id="RHEA:14253"/>
        <dbReference type="ChEBI" id="CHEBI:15377"/>
        <dbReference type="ChEBI" id="CHEBI:15378"/>
        <dbReference type="ChEBI" id="CHEBI:33019"/>
        <dbReference type="ChEBI" id="CHEBI:58189"/>
        <dbReference type="ChEBI" id="CHEBI:77828"/>
        <dbReference type="EC" id="3.1.7.2"/>
    </reaction>
</comment>
<feature type="domain" description="ACT" evidence="9">
    <location>
        <begin position="706"/>
        <end position="789"/>
    </location>
</feature>
<sequence>MPQVDSELFDRSQFQAELALKASPIAAFKKVIRKAREVLDARFLAGQDIRSLIEGRAWFVDQILRAAWGRFDWSNEAQIALVAVGGYGRGELHPYSDIDLLILLDNNDQEIFRDAIERFLTLLWDIGLEVGQSVRSVQECAEEARADLTVITNLMESRTIAGPERLRQNMLKVTSPSEMWPSKEFFLAKRNEQATRHSKYNNTEYNLEPNVKGSPGGLRDIQTILWIARRQFGSLNLSAILDQGFLTEGEYSLLVAGQAFIWRVRYGLHMLAGRAEDRLLFDHQRSLAALLGYEDSDAKLAIERFMQKYYRVVMSISELSDLVGQHFAEVILWEGDSGDAVPLNSRFLVRDGYLEVADDSVFKRRPFAILEIFVLLAQHPDIQGVRAETIRLLRDHRHLIDDEFRSDIRNTSLFIELFKCKEGIHRNLRRMNRYGILGRYLPEFGHIVGQMQHDLFHIYTVDAHTLNVIKYLRKLSKPGVAEKYPLASKLVERLPKPELIYIAGLYHDIAKGRGGDHSELGAVDAQEFCARHKLPAWDTRLVVWLVENHLVMSTTAQRKDLSDPQVINDFAQQVGDETHLDYLYVLTVADINATNPTLWNSWRASLLRQLYTETKRALKRGLENPLGREEQIRQTQRAALDSLVRNGTDPDDAEQLWSQLGDDYFMRHSSVDVAWHTEAIIEHPSDGGPLVLIKETTQREFEGGTQIFIYAPDQHDFFAVTVAAMDQLNLNIHDARIITSSSQFTLDTYIVLDADGSPIGNDPERTEEIRQGLITALRNPDDYLTIIQKRVPRQLKHFAFPPQVTIHNDMQRPQTIIEVVAPDRPGLLARIGQLFLDFDLSVQNAKIATLGERVEDVFFVTNADNQPLSDPQLCTRLQQAMIKQLTQDNEHQPSPSSIVI</sequence>
<feature type="domain" description="ACT" evidence="9">
    <location>
        <begin position="816"/>
        <end position="896"/>
    </location>
</feature>
<keyword evidence="5 8" id="KW-0460">Magnesium</keyword>
<keyword evidence="12" id="KW-1185">Reference proteome</keyword>
<comment type="domain">
    <text evidence="8">Has four distinct domains: an N-terminal nucleotidyltransferase (NT) domain responsible for UTase activity, a central HD domain that encodes UR activity, and two C-terminal ACT domains that seem to have a role in glutamine sensing.</text>
</comment>
<dbReference type="CDD" id="cd05401">
    <property type="entry name" value="NT_GlnE_GlnD_like"/>
    <property type="match status" value="1"/>
</dbReference>
<feature type="region of interest" description="Uridylyltransferase" evidence="8">
    <location>
        <begin position="1"/>
        <end position="342"/>
    </location>
</feature>
<comment type="catalytic activity">
    <reaction evidence="8">
        <text>[protein-PII]-uridylyl-L-tyrosine + H2O = [protein-PII]-L-tyrosine + UMP + H(+)</text>
        <dbReference type="Rhea" id="RHEA:48600"/>
        <dbReference type="Rhea" id="RHEA-COMP:12147"/>
        <dbReference type="Rhea" id="RHEA-COMP:12148"/>
        <dbReference type="ChEBI" id="CHEBI:15377"/>
        <dbReference type="ChEBI" id="CHEBI:15378"/>
        <dbReference type="ChEBI" id="CHEBI:46858"/>
        <dbReference type="ChEBI" id="CHEBI:57865"/>
        <dbReference type="ChEBI" id="CHEBI:90602"/>
    </reaction>
</comment>
<dbReference type="SMART" id="SM00471">
    <property type="entry name" value="HDc"/>
    <property type="match status" value="1"/>
</dbReference>
<dbReference type="SUPFAM" id="SSF55021">
    <property type="entry name" value="ACT-like"/>
    <property type="match status" value="1"/>
</dbReference>
<name>A0ABU9M5I9_STUCH</name>
<dbReference type="Pfam" id="PF01842">
    <property type="entry name" value="ACT"/>
    <property type="match status" value="1"/>
</dbReference>
<dbReference type="CDD" id="cd04899">
    <property type="entry name" value="ACT_ACR-UUR-like_2"/>
    <property type="match status" value="1"/>
</dbReference>
<comment type="activity regulation">
    <text evidence="8">Uridylyltransferase (UTase) activity is inhibited by glutamine, while glutamine activates uridylyl-removing (UR) activity.</text>
</comment>
<evidence type="ECO:0000256" key="6">
    <source>
        <dbReference type="ARBA" id="ARBA00023268"/>
    </source>
</evidence>
<dbReference type="InterPro" id="IPR013546">
    <property type="entry name" value="PII_UdlTrfase/GS_AdlTrfase"/>
</dbReference>
<dbReference type="SUPFAM" id="SSF81301">
    <property type="entry name" value="Nucleotidyltransferase"/>
    <property type="match status" value="1"/>
</dbReference>
<dbReference type="Pfam" id="PF01966">
    <property type="entry name" value="HD"/>
    <property type="match status" value="1"/>
</dbReference>
<feature type="domain" description="HD" evidence="10">
    <location>
        <begin position="461"/>
        <end position="583"/>
    </location>
</feature>
<dbReference type="PROSITE" id="PS51671">
    <property type="entry name" value="ACT"/>
    <property type="match status" value="2"/>
</dbReference>
<gene>
    <name evidence="8" type="primary">glnD</name>
    <name evidence="11" type="ORF">AAGW23_04720</name>
</gene>
<dbReference type="Gene3D" id="3.30.460.10">
    <property type="entry name" value="Beta Polymerase, domain 2"/>
    <property type="match status" value="1"/>
</dbReference>
<dbReference type="CDD" id="cd00077">
    <property type="entry name" value="HDc"/>
    <property type="match status" value="1"/>
</dbReference>
<dbReference type="EC" id="3.1.4.-" evidence="8"/>
<evidence type="ECO:0000256" key="7">
    <source>
        <dbReference type="ARBA" id="ARBA00047968"/>
    </source>
</evidence>
<evidence type="ECO:0000256" key="5">
    <source>
        <dbReference type="ARBA" id="ARBA00022842"/>
    </source>
</evidence>
<dbReference type="InterPro" id="IPR006674">
    <property type="entry name" value="HD_domain"/>
</dbReference>
<evidence type="ECO:0000256" key="1">
    <source>
        <dbReference type="ARBA" id="ARBA00022679"/>
    </source>
</evidence>
<evidence type="ECO:0000256" key="4">
    <source>
        <dbReference type="ARBA" id="ARBA00022801"/>
    </source>
</evidence>
<dbReference type="NCBIfam" id="NF001366">
    <property type="entry name" value="PRK00275.1"/>
    <property type="match status" value="1"/>
</dbReference>
<keyword evidence="6 8" id="KW-0511">Multifunctional enzyme</keyword>
<dbReference type="CDD" id="cd04900">
    <property type="entry name" value="ACT_UUR-like_1"/>
    <property type="match status" value="1"/>
</dbReference>
<dbReference type="InterPro" id="IPR002912">
    <property type="entry name" value="ACT_dom"/>
</dbReference>
<evidence type="ECO:0000256" key="3">
    <source>
        <dbReference type="ARBA" id="ARBA00022737"/>
    </source>
</evidence>
<reference evidence="11 12" key="1">
    <citation type="submission" date="2024-04" db="EMBL/GenBank/DDBJ databases">
        <title>Draft Genome Sequence of Isolates Cultured from Underwater Hawaii Seamounts in the North Pacific Ocean.</title>
        <authorList>
            <person name="Sharma I."/>
            <person name="Darden B."/>
            <person name="Creggett J."/>
            <person name="Taylor S."/>
            <person name="Grant M.P."/>
            <person name="Scott J."/>
            <person name="Attles S."/>
            <person name="Walker S."/>
            <person name="Johnson G."/>
            <person name="St. Cloud C."/>
        </authorList>
    </citation>
    <scope>NUCLEOTIDE SEQUENCE [LARGE SCALE GENOMIC DNA]</scope>
    <source>
        <strain evidence="11 12">03GJ23</strain>
    </source>
</reference>
<evidence type="ECO:0000259" key="10">
    <source>
        <dbReference type="PROSITE" id="PS51831"/>
    </source>
</evidence>
<dbReference type="InterPro" id="IPR043519">
    <property type="entry name" value="NT_sf"/>
</dbReference>
<dbReference type="HAMAP" id="MF_00277">
    <property type="entry name" value="PII_uridylyl_transf"/>
    <property type="match status" value="1"/>
</dbReference>
<comment type="cofactor">
    <cofactor evidence="8">
        <name>Mg(2+)</name>
        <dbReference type="ChEBI" id="CHEBI:18420"/>
    </cofactor>
</comment>
<dbReference type="EC" id="2.7.7.59" evidence="8"/>
<proteinExistence type="inferred from homology"/>
<dbReference type="Proteomes" id="UP001467669">
    <property type="component" value="Unassembled WGS sequence"/>
</dbReference>
<evidence type="ECO:0000259" key="9">
    <source>
        <dbReference type="PROSITE" id="PS51671"/>
    </source>
</evidence>
<dbReference type="Gene3D" id="1.10.3090.10">
    <property type="entry name" value="cca-adding enzyme, domain 2"/>
    <property type="match status" value="1"/>
</dbReference>
<keyword evidence="2 8" id="KW-0548">Nucleotidyltransferase</keyword>
<keyword evidence="3" id="KW-0677">Repeat</keyword>
<evidence type="ECO:0000313" key="12">
    <source>
        <dbReference type="Proteomes" id="UP001467669"/>
    </source>
</evidence>
<dbReference type="RefSeq" id="WP_342405210.1">
    <property type="nucleotide sequence ID" value="NZ_JBCFXD010000002.1"/>
</dbReference>
<comment type="caution">
    <text evidence="8">Lacks conserved residue(s) required for the propagation of feature annotation.</text>
</comment>
<comment type="caution">
    <text evidence="11">The sequence shown here is derived from an EMBL/GenBank/DDBJ whole genome shotgun (WGS) entry which is preliminary data.</text>
</comment>
<dbReference type="PIRSF" id="PIRSF006288">
    <property type="entry name" value="PII_uridyltransf"/>
    <property type="match status" value="1"/>
</dbReference>
<dbReference type="EMBL" id="JBCFXD010000002">
    <property type="protein sequence ID" value="MEL7558143.1"/>
    <property type="molecule type" value="Genomic_DNA"/>
</dbReference>
<keyword evidence="1 8" id="KW-0808">Transferase</keyword>
<dbReference type="NCBIfam" id="TIGR01693">
    <property type="entry name" value="UTase_glnD"/>
    <property type="match status" value="1"/>
</dbReference>
<comment type="similarity">
    <text evidence="8">Belongs to the GlnD family.</text>
</comment>
<accession>A0ABU9M5I9</accession>
<dbReference type="SUPFAM" id="SSF81593">
    <property type="entry name" value="Nucleotidyltransferase substrate binding subunit/domain"/>
    <property type="match status" value="1"/>
</dbReference>
<evidence type="ECO:0000256" key="8">
    <source>
        <dbReference type="HAMAP-Rule" id="MF_00277"/>
    </source>
</evidence>
<comment type="function">
    <text evidence="8">Modifies, by uridylylation and deuridylylation, the PII regulatory proteins (GlnB and homologs), in response to the nitrogen status of the cell that GlnD senses through the glutamine level. Under low glutamine levels, catalyzes the conversion of the PII proteins and UTP to PII-UMP and PPi, while under higher glutamine levels, GlnD hydrolyzes PII-UMP to PII and UMP (deuridylylation). Thus, controls uridylylation state and activity of the PII proteins, and plays an important role in the regulation of nitrogen metabolism.</text>
</comment>
<keyword evidence="4 8" id="KW-0378">Hydrolase</keyword>